<gene>
    <name evidence="13" type="ORF">HJC23_007167</name>
</gene>
<dbReference type="PROSITE" id="PS01032">
    <property type="entry name" value="PPM_1"/>
    <property type="match status" value="1"/>
</dbReference>
<feature type="compositionally biased region" description="Low complexity" evidence="11">
    <location>
        <begin position="15"/>
        <end position="30"/>
    </location>
</feature>
<comment type="subcellular location">
    <subcellularLocation>
        <location evidence="3">Membrane</location>
        <topology evidence="3">Peripheral membrane protein</topology>
    </subcellularLocation>
</comment>
<evidence type="ECO:0000313" key="13">
    <source>
        <dbReference type="EMBL" id="KAL3802342.1"/>
    </source>
</evidence>
<evidence type="ECO:0000256" key="3">
    <source>
        <dbReference type="ARBA" id="ARBA00004170"/>
    </source>
</evidence>
<dbReference type="PANTHER" id="PTHR13832:SF565">
    <property type="entry name" value="AT28366P-RELATED"/>
    <property type="match status" value="1"/>
</dbReference>
<feature type="domain" description="PPM-type phosphatase" evidence="12">
    <location>
        <begin position="82"/>
        <end position="431"/>
    </location>
</feature>
<evidence type="ECO:0000256" key="2">
    <source>
        <dbReference type="ARBA" id="ARBA00001946"/>
    </source>
</evidence>
<dbReference type="Gene3D" id="3.60.40.10">
    <property type="entry name" value="PPM-type phosphatase domain"/>
    <property type="match status" value="1"/>
</dbReference>
<dbReference type="InterPro" id="IPR001932">
    <property type="entry name" value="PPM-type_phosphatase-like_dom"/>
</dbReference>
<dbReference type="InterPro" id="IPR000222">
    <property type="entry name" value="PP2C_BS"/>
</dbReference>
<keyword evidence="8 10" id="KW-0904">Protein phosphatase</keyword>
<proteinExistence type="inferred from homology"/>
<evidence type="ECO:0000256" key="11">
    <source>
        <dbReference type="SAM" id="MobiDB-lite"/>
    </source>
</evidence>
<evidence type="ECO:0000256" key="8">
    <source>
        <dbReference type="ARBA" id="ARBA00022912"/>
    </source>
</evidence>
<comment type="cofactor">
    <cofactor evidence="1">
        <name>Mn(2+)</name>
        <dbReference type="ChEBI" id="CHEBI:29035"/>
    </cofactor>
</comment>
<keyword evidence="6" id="KW-0479">Metal-binding</keyword>
<dbReference type="SUPFAM" id="SSF81606">
    <property type="entry name" value="PP2C-like"/>
    <property type="match status" value="1"/>
</dbReference>
<reference evidence="13 14" key="1">
    <citation type="journal article" date="2020" name="G3 (Bethesda)">
        <title>Improved Reference Genome for Cyclotella cryptica CCMP332, a Model for Cell Wall Morphogenesis, Salinity Adaptation, and Lipid Production in Diatoms (Bacillariophyta).</title>
        <authorList>
            <person name="Roberts W.R."/>
            <person name="Downey K.M."/>
            <person name="Ruck E.C."/>
            <person name="Traller J.C."/>
            <person name="Alverson A.J."/>
        </authorList>
    </citation>
    <scope>NUCLEOTIDE SEQUENCE [LARGE SCALE GENOMIC DNA]</scope>
    <source>
        <strain evidence="13 14">CCMP332</strain>
    </source>
</reference>
<dbReference type="GO" id="GO:0016020">
    <property type="term" value="C:membrane"/>
    <property type="evidence" value="ECO:0007669"/>
    <property type="project" value="UniProtKB-SubCell"/>
</dbReference>
<evidence type="ECO:0000256" key="9">
    <source>
        <dbReference type="ARBA" id="ARBA00023211"/>
    </source>
</evidence>
<keyword evidence="14" id="KW-1185">Reference proteome</keyword>
<protein>
    <recommendedName>
        <fullName evidence="5">protein-serine/threonine phosphatase</fullName>
        <ecNumber evidence="5">3.1.3.16</ecNumber>
    </recommendedName>
</protein>
<feature type="compositionally biased region" description="Basic residues" evidence="11">
    <location>
        <begin position="536"/>
        <end position="545"/>
    </location>
</feature>
<evidence type="ECO:0000256" key="7">
    <source>
        <dbReference type="ARBA" id="ARBA00022801"/>
    </source>
</evidence>
<name>A0ABD3QQI3_9STRA</name>
<dbReference type="PANTHER" id="PTHR13832">
    <property type="entry name" value="PROTEIN PHOSPHATASE 2C"/>
    <property type="match status" value="1"/>
</dbReference>
<keyword evidence="7 10" id="KW-0378">Hydrolase</keyword>
<dbReference type="InterPro" id="IPR036457">
    <property type="entry name" value="PPM-type-like_dom_sf"/>
</dbReference>
<dbReference type="InterPro" id="IPR015655">
    <property type="entry name" value="PP2C"/>
</dbReference>
<dbReference type="EMBL" id="JABMIG020000020">
    <property type="protein sequence ID" value="KAL3802342.1"/>
    <property type="molecule type" value="Genomic_DNA"/>
</dbReference>
<dbReference type="Proteomes" id="UP001516023">
    <property type="component" value="Unassembled WGS sequence"/>
</dbReference>
<feature type="region of interest" description="Disordered" evidence="11">
    <location>
        <begin position="1"/>
        <end position="33"/>
    </location>
</feature>
<sequence>MGNVASIDNDGPECSSRFSYSSASSNNGSSEHPLIARKGSSFLEEPVCIKHTERGEATMISPVQSKFKIKNSASKTKRDRLRFAVSEMQGWRSHMEDKHCICPPLRIPTSSDSDTMEDHYLFAIFDGHGGNFTSHFCGENLVQTLVKRDEWTAYLKLPKAPLFASTSSSAQTGKTRGDVSGIKLLKSALTSTFLTLDSEIMAAQRDKRLNQLDELESILSTDLDSIPEEHQQLFQTGSEDNTLIQTFAKPNPPSLPANVNLERSGSTGVVVLITPTHILCANAGDSRALLCRSGSALPLSFDHKPNNDWEAARIDRAGGFVKGGRVDGDLAVSRSFGDFSYKSHATCDATSQRVTVDPDIIVLPRDYDRDEYIVLACDGVWDRLTNRDCATLVRSCIDEGESDVGLLCEEIIDTALEMDSRDNMTAAVVVFPGAKMPSPYNDNLGVDVVVPGELAGVRKRRVERERKWGSGSTVAGRAHKRLEERRKKSKDLLTVQKLKEQHLQRHQQHSNKGSGGNKATQNKVAGTKHTVPSKGHGSKVPRKNNRTSTNQVIQVQ</sequence>
<dbReference type="CDD" id="cd00143">
    <property type="entry name" value="PP2Cc"/>
    <property type="match status" value="1"/>
</dbReference>
<comment type="caution">
    <text evidence="13">The sequence shown here is derived from an EMBL/GenBank/DDBJ whole genome shotgun (WGS) entry which is preliminary data.</text>
</comment>
<evidence type="ECO:0000313" key="14">
    <source>
        <dbReference type="Proteomes" id="UP001516023"/>
    </source>
</evidence>
<evidence type="ECO:0000256" key="10">
    <source>
        <dbReference type="RuleBase" id="RU003465"/>
    </source>
</evidence>
<organism evidence="13 14">
    <name type="scientific">Cyclotella cryptica</name>
    <dbReference type="NCBI Taxonomy" id="29204"/>
    <lineage>
        <taxon>Eukaryota</taxon>
        <taxon>Sar</taxon>
        <taxon>Stramenopiles</taxon>
        <taxon>Ochrophyta</taxon>
        <taxon>Bacillariophyta</taxon>
        <taxon>Coscinodiscophyceae</taxon>
        <taxon>Thalassiosirophycidae</taxon>
        <taxon>Stephanodiscales</taxon>
        <taxon>Stephanodiscaceae</taxon>
        <taxon>Cyclotella</taxon>
    </lineage>
</organism>
<evidence type="ECO:0000256" key="6">
    <source>
        <dbReference type="ARBA" id="ARBA00022723"/>
    </source>
</evidence>
<dbReference type="PROSITE" id="PS51746">
    <property type="entry name" value="PPM_2"/>
    <property type="match status" value="1"/>
</dbReference>
<accession>A0ABD3QQI3</accession>
<feature type="compositionally biased region" description="Polar residues" evidence="11">
    <location>
        <begin position="546"/>
        <end position="556"/>
    </location>
</feature>
<dbReference type="Pfam" id="PF00481">
    <property type="entry name" value="PP2C"/>
    <property type="match status" value="2"/>
</dbReference>
<comment type="similarity">
    <text evidence="4 10">Belongs to the PP2C family.</text>
</comment>
<evidence type="ECO:0000256" key="4">
    <source>
        <dbReference type="ARBA" id="ARBA00006702"/>
    </source>
</evidence>
<keyword evidence="9" id="KW-0464">Manganese</keyword>
<evidence type="ECO:0000259" key="12">
    <source>
        <dbReference type="PROSITE" id="PS51746"/>
    </source>
</evidence>
<feature type="region of interest" description="Disordered" evidence="11">
    <location>
        <begin position="461"/>
        <end position="556"/>
    </location>
</feature>
<comment type="cofactor">
    <cofactor evidence="2">
        <name>Mg(2+)</name>
        <dbReference type="ChEBI" id="CHEBI:18420"/>
    </cofactor>
</comment>
<dbReference type="AlphaFoldDB" id="A0ABD3QQI3"/>
<evidence type="ECO:0000256" key="5">
    <source>
        <dbReference type="ARBA" id="ARBA00013081"/>
    </source>
</evidence>
<dbReference type="GO" id="GO:0046872">
    <property type="term" value="F:metal ion binding"/>
    <property type="evidence" value="ECO:0007669"/>
    <property type="project" value="UniProtKB-KW"/>
</dbReference>
<evidence type="ECO:0000256" key="1">
    <source>
        <dbReference type="ARBA" id="ARBA00001936"/>
    </source>
</evidence>
<dbReference type="SMART" id="SM00332">
    <property type="entry name" value="PP2Cc"/>
    <property type="match status" value="1"/>
</dbReference>
<dbReference type="GO" id="GO:0004722">
    <property type="term" value="F:protein serine/threonine phosphatase activity"/>
    <property type="evidence" value="ECO:0007669"/>
    <property type="project" value="UniProtKB-EC"/>
</dbReference>
<dbReference type="EC" id="3.1.3.16" evidence="5"/>